<keyword evidence="3" id="KW-1185">Reference proteome</keyword>
<name>A0AAE3FV71_9EURY</name>
<dbReference type="InterPro" id="IPR010708">
    <property type="entry name" value="5'(3')-deoxyribonucleotidase"/>
</dbReference>
<dbReference type="EMBL" id="JAKRVX010000002">
    <property type="protein sequence ID" value="MCL9816167.1"/>
    <property type="molecule type" value="Genomic_DNA"/>
</dbReference>
<gene>
    <name evidence="2" type="ORF">AArcSt2_04340</name>
</gene>
<dbReference type="SUPFAM" id="SSF56784">
    <property type="entry name" value="HAD-like"/>
    <property type="match status" value="1"/>
</dbReference>
<sequence>MSTGLSHTEHATVLLDVDGTLCDNTPRLLEYTEAEYGVSLTRADITEWSYQIDAIDRHIGELIDEALTTKPEWFLLGMDPIDGAKDAAGWFQAQGHTVKIATHRPATTHDVTEQWLSEHGIPYDEIIQDVPRNKGLLDGDLLVDDYHLNVQNAIEEGMAGGLFKQPYSDPTACDGAVVADRWDEMLSRL</sequence>
<protein>
    <recommendedName>
        <fullName evidence="4">Nucleotidase</fullName>
    </recommendedName>
</protein>
<evidence type="ECO:0008006" key="4">
    <source>
        <dbReference type="Google" id="ProtNLM"/>
    </source>
</evidence>
<accession>A0AAE3FV71</accession>
<evidence type="ECO:0000256" key="1">
    <source>
        <dbReference type="PIRSR" id="PIRSR610708-1"/>
    </source>
</evidence>
<evidence type="ECO:0000313" key="3">
    <source>
        <dbReference type="Proteomes" id="UP001203207"/>
    </source>
</evidence>
<feature type="active site" description="Proton donor" evidence="1">
    <location>
        <position position="18"/>
    </location>
</feature>
<dbReference type="Proteomes" id="UP001203207">
    <property type="component" value="Unassembled WGS sequence"/>
</dbReference>
<dbReference type="Pfam" id="PF06941">
    <property type="entry name" value="NT5C"/>
    <property type="match status" value="1"/>
</dbReference>
<organism evidence="2 3">
    <name type="scientific">Natronocalculus amylovorans</name>
    <dbReference type="NCBI Taxonomy" id="2917812"/>
    <lineage>
        <taxon>Archaea</taxon>
        <taxon>Methanobacteriati</taxon>
        <taxon>Methanobacteriota</taxon>
        <taxon>Stenosarchaea group</taxon>
        <taxon>Halobacteria</taxon>
        <taxon>Halobacteriales</taxon>
        <taxon>Haloferacaceae</taxon>
        <taxon>Natronocalculus</taxon>
    </lineage>
</organism>
<dbReference type="RefSeq" id="WP_174654166.1">
    <property type="nucleotide sequence ID" value="NZ_JAKRVX010000002.1"/>
</dbReference>
<dbReference type="InterPro" id="IPR023214">
    <property type="entry name" value="HAD_sf"/>
</dbReference>
<dbReference type="GO" id="GO:0008253">
    <property type="term" value="F:5'-nucleotidase activity"/>
    <property type="evidence" value="ECO:0007669"/>
    <property type="project" value="InterPro"/>
</dbReference>
<dbReference type="Gene3D" id="3.40.50.1000">
    <property type="entry name" value="HAD superfamily/HAD-like"/>
    <property type="match status" value="1"/>
</dbReference>
<reference evidence="2" key="1">
    <citation type="journal article" date="2022" name="Syst. Appl. Microbiol.">
        <title>Natronocalculus amylovorans gen. nov., sp. nov., and Natranaeroarchaeum aerophilus sp. nov., dominant culturable amylolytic natronoarchaea from hypersaline soda lakes in southwestern Siberia.</title>
        <authorList>
            <person name="Sorokin D.Y."/>
            <person name="Elcheninov A.G."/>
            <person name="Khizhniak T.V."/>
            <person name="Koenen M."/>
            <person name="Bale N.J."/>
            <person name="Damste J.S.S."/>
            <person name="Kublanov I.V."/>
        </authorList>
    </citation>
    <scope>NUCLEOTIDE SEQUENCE</scope>
    <source>
        <strain evidence="2">AArc-St2</strain>
    </source>
</reference>
<reference evidence="2" key="2">
    <citation type="submission" date="2022-02" db="EMBL/GenBank/DDBJ databases">
        <authorList>
            <person name="Elcheninov A.G."/>
            <person name="Sorokin D.Y."/>
            <person name="Kublanov I.V."/>
        </authorList>
    </citation>
    <scope>NUCLEOTIDE SEQUENCE</scope>
    <source>
        <strain evidence="2">AArc-St2</strain>
    </source>
</reference>
<comment type="caution">
    <text evidence="2">The sequence shown here is derived from an EMBL/GenBank/DDBJ whole genome shotgun (WGS) entry which is preliminary data.</text>
</comment>
<proteinExistence type="predicted"/>
<evidence type="ECO:0000313" key="2">
    <source>
        <dbReference type="EMBL" id="MCL9816167.1"/>
    </source>
</evidence>
<feature type="active site" description="Nucleophile" evidence="1">
    <location>
        <position position="16"/>
    </location>
</feature>
<dbReference type="AlphaFoldDB" id="A0AAE3FV71"/>
<dbReference type="InterPro" id="IPR036412">
    <property type="entry name" value="HAD-like_sf"/>
</dbReference>
<dbReference type="GO" id="GO:0009264">
    <property type="term" value="P:deoxyribonucleotide catabolic process"/>
    <property type="evidence" value="ECO:0007669"/>
    <property type="project" value="InterPro"/>
</dbReference>